<dbReference type="EMBL" id="KB908877">
    <property type="protein sequence ID" value="EOA80983.1"/>
    <property type="molecule type" value="Genomic_DNA"/>
</dbReference>
<dbReference type="RefSeq" id="XP_008031552.1">
    <property type="nucleotide sequence ID" value="XM_008033361.1"/>
</dbReference>
<dbReference type="OrthoDB" id="2148716at2759"/>
<reference evidence="2 3" key="2">
    <citation type="journal article" date="2013" name="PLoS Genet.">
        <title>Comparative genome structure, secondary metabolite, and effector coding capacity across Cochliobolus pathogens.</title>
        <authorList>
            <person name="Condon B.J."/>
            <person name="Leng Y."/>
            <person name="Wu D."/>
            <person name="Bushley K.E."/>
            <person name="Ohm R.A."/>
            <person name="Otillar R."/>
            <person name="Martin J."/>
            <person name="Schackwitz W."/>
            <person name="Grimwood J."/>
            <person name="MohdZainudin N."/>
            <person name="Xue C."/>
            <person name="Wang R."/>
            <person name="Manning V.A."/>
            <person name="Dhillon B."/>
            <person name="Tu Z.J."/>
            <person name="Steffenson B.J."/>
            <person name="Salamov A."/>
            <person name="Sun H."/>
            <person name="Lowry S."/>
            <person name="LaButti K."/>
            <person name="Han J."/>
            <person name="Copeland A."/>
            <person name="Lindquist E."/>
            <person name="Barry K."/>
            <person name="Schmutz J."/>
            <person name="Baker S.E."/>
            <person name="Ciuffetti L.M."/>
            <person name="Grigoriev I.V."/>
            <person name="Zhong S."/>
            <person name="Turgeon B.G."/>
        </authorList>
    </citation>
    <scope>NUCLEOTIDE SEQUENCE [LARGE SCALE GENOMIC DNA]</scope>
    <source>
        <strain evidence="3">28A</strain>
    </source>
</reference>
<dbReference type="Gene3D" id="3.10.450.50">
    <property type="match status" value="1"/>
</dbReference>
<dbReference type="Proteomes" id="UP000016935">
    <property type="component" value="Unassembled WGS sequence"/>
</dbReference>
<keyword evidence="3" id="KW-1185">Reference proteome</keyword>
<dbReference type="HOGENOM" id="CLU_106738_9_0_1"/>
<evidence type="ECO:0000313" key="3">
    <source>
        <dbReference type="Proteomes" id="UP000016935"/>
    </source>
</evidence>
<name>R0JHX5_EXST2</name>
<dbReference type="AlphaFoldDB" id="R0JHX5"/>
<dbReference type="Pfam" id="PF13577">
    <property type="entry name" value="SnoaL_4"/>
    <property type="match status" value="1"/>
</dbReference>
<evidence type="ECO:0000259" key="1">
    <source>
        <dbReference type="Pfam" id="PF13577"/>
    </source>
</evidence>
<feature type="non-terminal residue" evidence="2">
    <location>
        <position position="1"/>
    </location>
</feature>
<reference evidence="2 3" key="1">
    <citation type="journal article" date="2012" name="PLoS Pathog.">
        <title>Diverse lifestyles and strategies of plant pathogenesis encoded in the genomes of eighteen Dothideomycetes fungi.</title>
        <authorList>
            <person name="Ohm R.A."/>
            <person name="Feau N."/>
            <person name="Henrissat B."/>
            <person name="Schoch C.L."/>
            <person name="Horwitz B.A."/>
            <person name="Barry K.W."/>
            <person name="Condon B.J."/>
            <person name="Copeland A.C."/>
            <person name="Dhillon B."/>
            <person name="Glaser F."/>
            <person name="Hesse C.N."/>
            <person name="Kosti I."/>
            <person name="LaButti K."/>
            <person name="Lindquist E.A."/>
            <person name="Lucas S."/>
            <person name="Salamov A.A."/>
            <person name="Bradshaw R.E."/>
            <person name="Ciuffetti L."/>
            <person name="Hamelin R.C."/>
            <person name="Kema G.H.J."/>
            <person name="Lawrence C."/>
            <person name="Scott J.A."/>
            <person name="Spatafora J.W."/>
            <person name="Turgeon B.G."/>
            <person name="de Wit P.J.G.M."/>
            <person name="Zhong S."/>
            <person name="Goodwin S.B."/>
            <person name="Grigoriev I.V."/>
        </authorList>
    </citation>
    <scope>NUCLEOTIDE SEQUENCE [LARGE SCALE GENOMIC DNA]</scope>
    <source>
        <strain evidence="3">28A</strain>
    </source>
</reference>
<proteinExistence type="predicted"/>
<organism evidence="2 3">
    <name type="scientific">Exserohilum turcicum (strain 28A)</name>
    <name type="common">Northern leaf blight fungus</name>
    <name type="synonym">Setosphaeria turcica</name>
    <dbReference type="NCBI Taxonomy" id="671987"/>
    <lineage>
        <taxon>Eukaryota</taxon>
        <taxon>Fungi</taxon>
        <taxon>Dikarya</taxon>
        <taxon>Ascomycota</taxon>
        <taxon>Pezizomycotina</taxon>
        <taxon>Dothideomycetes</taxon>
        <taxon>Pleosporomycetidae</taxon>
        <taxon>Pleosporales</taxon>
        <taxon>Pleosporineae</taxon>
        <taxon>Pleosporaceae</taxon>
        <taxon>Exserohilum</taxon>
    </lineage>
</organism>
<accession>R0JHX5</accession>
<dbReference type="InterPro" id="IPR032710">
    <property type="entry name" value="NTF2-like_dom_sf"/>
</dbReference>
<dbReference type="InterPro" id="IPR037401">
    <property type="entry name" value="SnoaL-like"/>
</dbReference>
<dbReference type="CDD" id="cd00531">
    <property type="entry name" value="NTF2_like"/>
    <property type="match status" value="1"/>
</dbReference>
<evidence type="ECO:0000313" key="2">
    <source>
        <dbReference type="EMBL" id="EOA80983.1"/>
    </source>
</evidence>
<dbReference type="SUPFAM" id="SSF54427">
    <property type="entry name" value="NTF2-like"/>
    <property type="match status" value="1"/>
</dbReference>
<protein>
    <recommendedName>
        <fullName evidence="1">SnoaL-like domain-containing protein</fullName>
    </recommendedName>
</protein>
<gene>
    <name evidence="2" type="ORF">SETTUDRAFT_100368</name>
</gene>
<sequence length="161" mass="18076">HTMTEINPLDMLAIKNVVSRYCQALDSKDYDMLGQVFVPDVEADYPFNSNMKSLDEVKDAIKNRLGPVRTHHSLTTQTITFGSDAKTAQVMTYFQGVHFGQGPHEGKMLCAYGKYTDNLVLQEAQNGDFEGVQGASGIWRIKGRTVTFTQRIGDEKIMKEH</sequence>
<dbReference type="eggNOG" id="ENOG502SRME">
    <property type="taxonomic scope" value="Eukaryota"/>
</dbReference>
<dbReference type="GeneID" id="19394784"/>
<feature type="domain" description="SnoaL-like" evidence="1">
    <location>
        <begin position="10"/>
        <end position="145"/>
    </location>
</feature>